<name>A0A9Q3VB21_CLOBO</name>
<protein>
    <submittedName>
        <fullName evidence="1">Uncharacterized protein</fullName>
    </submittedName>
</protein>
<dbReference type="RefSeq" id="WP_153246394.1">
    <property type="nucleotide sequence ID" value="NZ_JAAMYB010000008.1"/>
</dbReference>
<reference evidence="1" key="1">
    <citation type="submission" date="2020-02" db="EMBL/GenBank/DDBJ databases">
        <authorList>
            <person name="Fillo S."/>
            <person name="Giordani F."/>
            <person name="Tonon E."/>
            <person name="Drigo I."/>
            <person name="Anselmo A."/>
            <person name="Fortunato A."/>
            <person name="Bano L."/>
            <person name="Lista F."/>
        </authorList>
    </citation>
    <scope>NUCLEOTIDE SEQUENCE</scope>
    <source>
        <strain evidence="1">IZSVe-TV_9877_3_12</strain>
    </source>
</reference>
<reference evidence="1" key="2">
    <citation type="journal article" date="2021" name="Microorganisms">
        <title>Extensive Genome Exploration of Clostridium botulinum Group III Field Strains.</title>
        <authorList>
            <person name="Fillo S."/>
            <person name="Giordani F."/>
            <person name="Tonon E."/>
            <person name="Drigo I."/>
            <person name="Anselmo A."/>
            <person name="Fortunato A."/>
            <person name="Lista F."/>
            <person name="Bano L."/>
        </authorList>
    </citation>
    <scope>NUCLEOTIDE SEQUENCE</scope>
    <source>
        <strain evidence="1">IZSVe-TV_9877_3_12</strain>
    </source>
</reference>
<accession>A0A9Q3VB21</accession>
<dbReference type="AlphaFoldDB" id="A0A9Q3VB21"/>
<proteinExistence type="predicted"/>
<gene>
    <name evidence="1" type="ORF">G8S53_08130</name>
</gene>
<evidence type="ECO:0000313" key="1">
    <source>
        <dbReference type="EMBL" id="MCD3195248.1"/>
    </source>
</evidence>
<dbReference type="Proteomes" id="UP000813637">
    <property type="component" value="Unassembled WGS sequence"/>
</dbReference>
<dbReference type="EMBL" id="JAAMYB010000008">
    <property type="protein sequence ID" value="MCD3195248.1"/>
    <property type="molecule type" value="Genomic_DNA"/>
</dbReference>
<comment type="caution">
    <text evidence="1">The sequence shown here is derived from an EMBL/GenBank/DDBJ whole genome shotgun (WGS) entry which is preliminary data.</text>
</comment>
<evidence type="ECO:0000313" key="2">
    <source>
        <dbReference type="Proteomes" id="UP000813637"/>
    </source>
</evidence>
<sequence length="330" mass="38824">MGIQQNENREKREVISYLDEVSAYDNIKNTKFESIVSISAKKNEYIDGFEKEWTNLRKKYNVGEGVCLYFNQIKTLLKEPDKVDENIRTIFQDHNGDIDYELIHKFYIDVSELISKGNFILQATGIFTVGKDKSLPKYIGTNSLMYRLFREHLDRMAFYLINLTREDVEHRKKLIKGKKNNPEIRWYKSKIRYDGDEKLNFHDDLIDVFSQCRVTGTTHFKENTIKKVFGNLKFISKSEVAVNNIISHAGSEIVDFIALYVARDMFKDMYKEIMINDKCDSEEKVDDLIKNLNTISVPGFDPIYPIDYIYPKLYFTEGIGKYKIIKDYPY</sequence>
<organism evidence="1 2">
    <name type="scientific">Clostridium botulinum C</name>
    <dbReference type="NCBI Taxonomy" id="36828"/>
    <lineage>
        <taxon>Bacteria</taxon>
        <taxon>Bacillati</taxon>
        <taxon>Bacillota</taxon>
        <taxon>Clostridia</taxon>
        <taxon>Eubacteriales</taxon>
        <taxon>Clostridiaceae</taxon>
        <taxon>Clostridium</taxon>
    </lineage>
</organism>